<evidence type="ECO:0000313" key="4">
    <source>
        <dbReference type="Proteomes" id="UP000256373"/>
    </source>
</evidence>
<keyword evidence="3" id="KW-0449">Lipoprotein</keyword>
<dbReference type="AlphaFoldDB" id="A0A3D8Y236"/>
<evidence type="ECO:0000256" key="1">
    <source>
        <dbReference type="SAM" id="SignalP"/>
    </source>
</evidence>
<dbReference type="Pfam" id="PF17131">
    <property type="entry name" value="LolA_like"/>
    <property type="match status" value="1"/>
</dbReference>
<organism evidence="3 4">
    <name type="scientific">Dyadobacter luteus</name>
    <dbReference type="NCBI Taxonomy" id="2259619"/>
    <lineage>
        <taxon>Bacteria</taxon>
        <taxon>Pseudomonadati</taxon>
        <taxon>Bacteroidota</taxon>
        <taxon>Cytophagia</taxon>
        <taxon>Cytophagales</taxon>
        <taxon>Spirosomataceae</taxon>
        <taxon>Dyadobacter</taxon>
    </lineage>
</organism>
<reference evidence="3 4" key="1">
    <citation type="submission" date="2018-07" db="EMBL/GenBank/DDBJ databases">
        <title>Dyadobacter roseus sp. nov., isolated from rose rhizosphere soil.</title>
        <authorList>
            <person name="Chen L."/>
        </authorList>
    </citation>
    <scope>NUCLEOTIDE SEQUENCE [LARGE SCALE GENOMIC DNA]</scope>
    <source>
        <strain evidence="3 4">RS19</strain>
    </source>
</reference>
<gene>
    <name evidence="3" type="ORF">DSL64_28750</name>
</gene>
<dbReference type="Proteomes" id="UP000256373">
    <property type="component" value="Unassembled WGS sequence"/>
</dbReference>
<proteinExistence type="predicted"/>
<feature type="chain" id="PRO_5017712517" evidence="1">
    <location>
        <begin position="25"/>
        <end position="244"/>
    </location>
</feature>
<dbReference type="EMBL" id="QNUL01000055">
    <property type="protein sequence ID" value="REA54827.1"/>
    <property type="molecule type" value="Genomic_DNA"/>
</dbReference>
<dbReference type="OrthoDB" id="128937at2"/>
<keyword evidence="4" id="KW-1185">Reference proteome</keyword>
<evidence type="ECO:0000313" key="3">
    <source>
        <dbReference type="EMBL" id="REA54827.1"/>
    </source>
</evidence>
<feature type="signal peptide" evidence="1">
    <location>
        <begin position="1"/>
        <end position="24"/>
    </location>
</feature>
<evidence type="ECO:0000259" key="2">
    <source>
        <dbReference type="Pfam" id="PF17131"/>
    </source>
</evidence>
<comment type="caution">
    <text evidence="3">The sequence shown here is derived from an EMBL/GenBank/DDBJ whole genome shotgun (WGS) entry which is preliminary data.</text>
</comment>
<protein>
    <submittedName>
        <fullName evidence="3">Outer membrane lipoprotein-sorting protein</fullName>
    </submittedName>
</protein>
<sequence>MYIFFKIKSLLFASLLLIQHAVSAQTVDDIVYKHIKAMGGAEKISELKSVKITANMKVMNMDMPVTTTIVQNKAFRTETQAQGMTIIQAVNGNAGWMINPMSGQAKASALPEEVVKSLDSQKDLTGLYNYKEKGYKLTLDGEEDMDGAKVYRVTATMNNGVRQVNYISKDTFYILKITASMPVEGQDIKTESVQSDFRKIDGITFPFLLEVTTTAMPGMTMVNRIASLEVNPKIDERIFEMPKE</sequence>
<dbReference type="RefSeq" id="WP_115834424.1">
    <property type="nucleotide sequence ID" value="NZ_QNUL01000055.1"/>
</dbReference>
<accession>A0A3D8Y236</accession>
<feature type="domain" description="Uncharacterized protein TP-0789" evidence="2">
    <location>
        <begin position="83"/>
        <end position="240"/>
    </location>
</feature>
<dbReference type="Gene3D" id="2.50.20.10">
    <property type="entry name" value="Lipoprotein localisation LolA/LolB/LppX"/>
    <property type="match status" value="1"/>
</dbReference>
<keyword evidence="1" id="KW-0732">Signal</keyword>
<dbReference type="InterPro" id="IPR033399">
    <property type="entry name" value="TP_0789-like"/>
</dbReference>
<name>A0A3D8Y236_9BACT</name>